<feature type="region of interest" description="Disordered" evidence="1">
    <location>
        <begin position="1257"/>
        <end position="1305"/>
    </location>
</feature>
<evidence type="ECO:0000256" key="2">
    <source>
        <dbReference type="SAM" id="Phobius"/>
    </source>
</evidence>
<feature type="region of interest" description="Disordered" evidence="1">
    <location>
        <begin position="1195"/>
        <end position="1215"/>
    </location>
</feature>
<feature type="compositionally biased region" description="Basic and acidic residues" evidence="1">
    <location>
        <begin position="81"/>
        <end position="95"/>
    </location>
</feature>
<feature type="compositionally biased region" description="Polar residues" evidence="1">
    <location>
        <begin position="158"/>
        <end position="167"/>
    </location>
</feature>
<gene>
    <name evidence="3" type="ORF">CHRIB12_LOCUS16573</name>
</gene>
<dbReference type="OrthoDB" id="2421397at2759"/>
<keyword evidence="2" id="KW-0472">Membrane</keyword>
<dbReference type="EMBL" id="CAGKOT010000040">
    <property type="protein sequence ID" value="CAB5379316.1"/>
    <property type="molecule type" value="Genomic_DNA"/>
</dbReference>
<reference evidence="3" key="1">
    <citation type="submission" date="2020-05" db="EMBL/GenBank/DDBJ databases">
        <authorList>
            <person name="Rincon C."/>
            <person name="Sanders R I."/>
            <person name="Robbins C."/>
            <person name="Chaturvedi A."/>
        </authorList>
    </citation>
    <scope>NUCLEOTIDE SEQUENCE</scope>
    <source>
        <strain evidence="3">CHB12</strain>
    </source>
</reference>
<keyword evidence="2" id="KW-1133">Transmembrane helix</keyword>
<name>A0A915ZJ75_9GLOM</name>
<feature type="transmembrane region" description="Helical" evidence="2">
    <location>
        <begin position="946"/>
        <end position="965"/>
    </location>
</feature>
<keyword evidence="2" id="KW-0812">Transmembrane</keyword>
<feature type="compositionally biased region" description="Low complexity" evidence="1">
    <location>
        <begin position="1199"/>
        <end position="1214"/>
    </location>
</feature>
<dbReference type="VEuPathDB" id="FungiDB:RhiirFUN_007840"/>
<protein>
    <submittedName>
        <fullName evidence="3">Uncharacterized protein</fullName>
    </submittedName>
</protein>
<organism evidence="3 4">
    <name type="scientific">Rhizophagus irregularis</name>
    <dbReference type="NCBI Taxonomy" id="588596"/>
    <lineage>
        <taxon>Eukaryota</taxon>
        <taxon>Fungi</taxon>
        <taxon>Fungi incertae sedis</taxon>
        <taxon>Mucoromycota</taxon>
        <taxon>Glomeromycotina</taxon>
        <taxon>Glomeromycetes</taxon>
        <taxon>Glomerales</taxon>
        <taxon>Glomeraceae</taxon>
        <taxon>Rhizophagus</taxon>
    </lineage>
</organism>
<feature type="transmembrane region" description="Helical" evidence="2">
    <location>
        <begin position="1098"/>
        <end position="1116"/>
    </location>
</feature>
<feature type="compositionally biased region" description="Polar residues" evidence="1">
    <location>
        <begin position="1294"/>
        <end position="1305"/>
    </location>
</feature>
<evidence type="ECO:0000313" key="3">
    <source>
        <dbReference type="EMBL" id="CAB5379316.1"/>
    </source>
</evidence>
<feature type="transmembrane region" description="Helical" evidence="2">
    <location>
        <begin position="1017"/>
        <end position="1035"/>
    </location>
</feature>
<dbReference type="Proteomes" id="UP000684084">
    <property type="component" value="Unassembled WGS sequence"/>
</dbReference>
<feature type="transmembrane region" description="Helical" evidence="2">
    <location>
        <begin position="971"/>
        <end position="997"/>
    </location>
</feature>
<feature type="compositionally biased region" description="Low complexity" evidence="1">
    <location>
        <begin position="223"/>
        <end position="235"/>
    </location>
</feature>
<feature type="transmembrane region" description="Helical" evidence="2">
    <location>
        <begin position="914"/>
        <end position="934"/>
    </location>
</feature>
<accession>A0A915ZJ75</accession>
<evidence type="ECO:0000313" key="4">
    <source>
        <dbReference type="Proteomes" id="UP000684084"/>
    </source>
</evidence>
<evidence type="ECO:0000256" key="1">
    <source>
        <dbReference type="SAM" id="MobiDB-lite"/>
    </source>
</evidence>
<comment type="caution">
    <text evidence="3">The sequence shown here is derived from an EMBL/GenBank/DDBJ whole genome shotgun (WGS) entry which is preliminary data.</text>
</comment>
<feature type="compositionally biased region" description="Pro residues" evidence="1">
    <location>
        <begin position="169"/>
        <end position="222"/>
    </location>
</feature>
<proteinExistence type="predicted"/>
<sequence>MKLSMLPFNKIASSSIKKLRFLIFLILLNFLFTISIVNSINSKIVSNNPSSIFENPLSPILHSIIPRAVTITINHKQPIHQNHEDGKGNVKEKNNNADNTKNNDNQKHPKTHKNPKNQKHPKNHNNPKHPKNSKVPDDPNNDDGLSKPKDNPNDPNNGAKTKTPDQQNPAPPDSESPAPAPPASDPSAPAPHPPASDPSAPAPPPPPPPPASDPSAPAPNPNPTNSSPTSPSIPSMDNYLIMHHNDYPDLHVHSAMSYPDGPIILRLSRNRPNNNSCYDPILYLRLVYDNVTVNYINFTFEIPDYNFCIYGGKDLIRIFPLNKDLDNGLNEGFFLVSYLQKTDGELYQENGLIVDWKGQVHSQLILSFVGITQTDISELGKAVVNTNPQNGFMWVNRIKKDTLQWTNLTSPDKDGNVNVKGNTKMTNIPEGHKFEIFPTLDGGYGFITVGKNPNVTESQPKIPPELLVVPSWIVNVIFIRPYTGEITQPSLIYSRVALAIDMNIELCDNMYDSPGLMCIISIQPNADVINYVKIGFLSNGSTKEPTKLEIDTNAYSVDRIYSLYNGGYVASVRLKDTLPITSTGIIYYSKGNLFREWDCPRIVGNLIVPQGTFPNNTFWMFSDGGYNEVNEINSKSLIEDNNSGWSMMTTNIQRLAMPFDKGYNNLNVNTTSPEIGETINLGTTLFSITYYKPVVTSVGNISIYQYDIGTGQLILKQSYSANTPFALLSQDKKTLSLSALNSTFNNPGKNYTVVIDDNAVKDLSFEEPLLGISPNLWIFSTESVPQRHNSQEHALVRLMGDASFNFKDLSDTQKSKFVQSLLSELAQCVPVPPSRLYTNTRFQWDPDVDSKQILLKFKILPGKNEQDLSAENIINSLDNMIKYKDISPISHSIHTAMLDSNYGFVLKKSVWDRYGFSLFAIGATLLLLGVLAMLSYKKDDDGNSFVSFKVLLIALDFVLDFAFVVKHSRDVYILYFPSLLAFIIPLGFNTIITFFILIRELSNNKAFYTWFRTYHNVAAIFTFCSIVDVESLTMINSKLADLAAFDAPIHSSTETWILITCIWNFIIEDTPQLVIQILYIFLSVNYEIIPFLNLISASLLWICILCGRSYHLFLYYQKRRRNRLENFVVEYTNLNNAGGINNRNGNEREVFVDNGATEIRSVEYVLSPHLEEISPATIRPPSWWLNTGTEYQQHNPRSVTPNNGVTDDVNNVGGEKQNVTKTNYQLLERRSSLYNGVYIDENEIGVAGPSTIYNRSGGGGSTSYETNNNNSNGHEDANKNGSMNYSGYERIFNNDRTSQDFGNGR</sequence>
<feature type="compositionally biased region" description="Basic residues" evidence="1">
    <location>
        <begin position="108"/>
        <end position="132"/>
    </location>
</feature>
<feature type="region of interest" description="Disordered" evidence="1">
    <location>
        <begin position="79"/>
        <end position="237"/>
    </location>
</feature>
<feature type="compositionally biased region" description="Low complexity" evidence="1">
    <location>
        <begin position="1262"/>
        <end position="1272"/>
    </location>
</feature>